<dbReference type="PROSITE" id="PS51704">
    <property type="entry name" value="GP_PDE"/>
    <property type="match status" value="1"/>
</dbReference>
<proteinExistence type="predicted"/>
<dbReference type="GO" id="GO:0006629">
    <property type="term" value="P:lipid metabolic process"/>
    <property type="evidence" value="ECO:0007669"/>
    <property type="project" value="InterPro"/>
</dbReference>
<feature type="compositionally biased region" description="Gly residues" evidence="1">
    <location>
        <begin position="216"/>
        <end position="226"/>
    </location>
</feature>
<keyword evidence="4" id="KW-1185">Reference proteome</keyword>
<reference evidence="3" key="2">
    <citation type="submission" date="2020-09" db="EMBL/GenBank/DDBJ databases">
        <authorList>
            <person name="Sun Q."/>
            <person name="Ohkuma M."/>
        </authorList>
    </citation>
    <scope>NUCLEOTIDE SEQUENCE</scope>
    <source>
        <strain evidence="3">JCM 5069</strain>
    </source>
</reference>
<dbReference type="SUPFAM" id="SSF51695">
    <property type="entry name" value="PLC-like phosphodiesterases"/>
    <property type="match status" value="2"/>
</dbReference>
<dbReference type="InterPro" id="IPR030395">
    <property type="entry name" value="GP_PDE_dom"/>
</dbReference>
<protein>
    <recommendedName>
        <fullName evidence="2">GP-PDE domain-containing protein</fullName>
    </recommendedName>
</protein>
<organism evidence="3 4">
    <name type="scientific">Streptomyces sulfonofaciens</name>
    <dbReference type="NCBI Taxonomy" id="68272"/>
    <lineage>
        <taxon>Bacteria</taxon>
        <taxon>Bacillati</taxon>
        <taxon>Actinomycetota</taxon>
        <taxon>Actinomycetes</taxon>
        <taxon>Kitasatosporales</taxon>
        <taxon>Streptomycetaceae</taxon>
        <taxon>Streptomyces</taxon>
    </lineage>
</organism>
<feature type="compositionally biased region" description="Low complexity" evidence="1">
    <location>
        <begin position="233"/>
        <end position="251"/>
    </location>
</feature>
<feature type="region of interest" description="Disordered" evidence="1">
    <location>
        <begin position="169"/>
        <end position="267"/>
    </location>
</feature>
<sequence length="392" mass="41380">MTDARQHAIQVVAHRGASEDAPEHTLAAYKKAIEDGADALECDVRLTADGHLVCVHDRRVNRTSNGRGAVSALELSELAALDFGSWKRRAPGADAPGWEEGPDWDASNGPPGTPLSAEDTSVLTLERLLGLIADTDRRIELAIETKHPTRWAGQVEERLLATLRRFGLDAPRPAAGGGGEGSPGHRREEAHKEAHKEDASETAHREDGSGTQPREGGSGAARGGTDAGRPHRPGAGAHGAAARASRAPQRQGGPGAPVGPAGAEAAGTAAGAKSAQYAAVPEPSPVRIMSFSARSLQRVHARAPGLPTVYLMQFVSPRHREGRLPDGVRIAGPSMRIVRNHPGYVTRLKEAGHQVHVWTVNEPADVDLCVALGVDAIITNRPKQVLHRLGRA</sequence>
<evidence type="ECO:0000313" key="4">
    <source>
        <dbReference type="Proteomes" id="UP000603708"/>
    </source>
</evidence>
<dbReference type="GO" id="GO:0008081">
    <property type="term" value="F:phosphoric diester hydrolase activity"/>
    <property type="evidence" value="ECO:0007669"/>
    <property type="project" value="InterPro"/>
</dbReference>
<gene>
    <name evidence="3" type="ORF">GCM10018793_03170</name>
</gene>
<feature type="compositionally biased region" description="Basic and acidic residues" evidence="1">
    <location>
        <begin position="183"/>
        <end position="208"/>
    </location>
</feature>
<dbReference type="AlphaFoldDB" id="A0A919FP14"/>
<evidence type="ECO:0000256" key="1">
    <source>
        <dbReference type="SAM" id="MobiDB-lite"/>
    </source>
</evidence>
<name>A0A919FP14_9ACTN</name>
<evidence type="ECO:0000313" key="3">
    <source>
        <dbReference type="EMBL" id="GHH69922.1"/>
    </source>
</evidence>
<feature type="region of interest" description="Disordered" evidence="1">
    <location>
        <begin position="90"/>
        <end position="117"/>
    </location>
</feature>
<dbReference type="PANTHER" id="PTHR46211:SF13">
    <property type="entry name" value="GLYCEROPHOSPHODIESTER PHOSPHODIESTERASE 1-RELATED"/>
    <property type="match status" value="1"/>
</dbReference>
<dbReference type="EMBL" id="BNCD01000001">
    <property type="protein sequence ID" value="GHH69922.1"/>
    <property type="molecule type" value="Genomic_DNA"/>
</dbReference>
<dbReference type="PANTHER" id="PTHR46211">
    <property type="entry name" value="GLYCEROPHOSPHORYL DIESTER PHOSPHODIESTERASE"/>
    <property type="match status" value="1"/>
</dbReference>
<feature type="compositionally biased region" description="Low complexity" evidence="1">
    <location>
        <begin position="258"/>
        <end position="267"/>
    </location>
</feature>
<evidence type="ECO:0000259" key="2">
    <source>
        <dbReference type="PROSITE" id="PS51704"/>
    </source>
</evidence>
<dbReference type="RefSeq" id="WP_373316888.1">
    <property type="nucleotide sequence ID" value="NZ_BNCD01000001.1"/>
</dbReference>
<dbReference type="Pfam" id="PF03009">
    <property type="entry name" value="GDPD"/>
    <property type="match status" value="2"/>
</dbReference>
<reference evidence="3" key="1">
    <citation type="journal article" date="2014" name="Int. J. Syst. Evol. Microbiol.">
        <title>Complete genome sequence of Corynebacterium casei LMG S-19264T (=DSM 44701T), isolated from a smear-ripened cheese.</title>
        <authorList>
            <consortium name="US DOE Joint Genome Institute (JGI-PGF)"/>
            <person name="Walter F."/>
            <person name="Albersmeier A."/>
            <person name="Kalinowski J."/>
            <person name="Ruckert C."/>
        </authorList>
    </citation>
    <scope>NUCLEOTIDE SEQUENCE</scope>
    <source>
        <strain evidence="3">JCM 5069</strain>
    </source>
</reference>
<feature type="domain" description="GP-PDE" evidence="2">
    <location>
        <begin position="9"/>
        <end position="389"/>
    </location>
</feature>
<dbReference type="Gene3D" id="3.20.20.190">
    <property type="entry name" value="Phosphatidylinositol (PI) phosphodiesterase"/>
    <property type="match status" value="2"/>
</dbReference>
<comment type="caution">
    <text evidence="3">The sequence shown here is derived from an EMBL/GenBank/DDBJ whole genome shotgun (WGS) entry which is preliminary data.</text>
</comment>
<accession>A0A919FP14</accession>
<dbReference type="InterPro" id="IPR017946">
    <property type="entry name" value="PLC-like_Pdiesterase_TIM-brl"/>
</dbReference>
<dbReference type="Proteomes" id="UP000603708">
    <property type="component" value="Unassembled WGS sequence"/>
</dbReference>